<evidence type="ECO:0000313" key="3">
    <source>
        <dbReference type="Proteomes" id="UP000245962"/>
    </source>
</evidence>
<name>A0A2U0HT37_9FLAO</name>
<dbReference type="Proteomes" id="UP000245962">
    <property type="component" value="Unassembled WGS sequence"/>
</dbReference>
<dbReference type="AlphaFoldDB" id="A0A2U0HT37"/>
<protein>
    <submittedName>
        <fullName evidence="2">Uncharacterized protein</fullName>
    </submittedName>
</protein>
<keyword evidence="1" id="KW-0175">Coiled coil</keyword>
<evidence type="ECO:0000256" key="1">
    <source>
        <dbReference type="SAM" id="Coils"/>
    </source>
</evidence>
<comment type="caution">
    <text evidence="2">The sequence shown here is derived from an EMBL/GenBank/DDBJ whole genome shotgun (WGS) entry which is preliminary data.</text>
</comment>
<proteinExistence type="predicted"/>
<accession>A0A2U0HT37</accession>
<reference evidence="2 3" key="1">
    <citation type="submission" date="2018-04" db="EMBL/GenBank/DDBJ databases">
        <title>Marixanthomonas spongiae HN-E44 sp. nov., isolated from a marine sponge.</title>
        <authorList>
            <person name="Luo L."/>
            <person name="Zhuang L."/>
        </authorList>
    </citation>
    <scope>NUCLEOTIDE SEQUENCE [LARGE SCALE GENOMIC DNA]</scope>
    <source>
        <strain evidence="2 3">HN-E44</strain>
    </source>
</reference>
<feature type="coiled-coil region" evidence="1">
    <location>
        <begin position="289"/>
        <end position="492"/>
    </location>
</feature>
<organism evidence="2 3">
    <name type="scientific">Marixanthomonas spongiae</name>
    <dbReference type="NCBI Taxonomy" id="2174845"/>
    <lineage>
        <taxon>Bacteria</taxon>
        <taxon>Pseudomonadati</taxon>
        <taxon>Bacteroidota</taxon>
        <taxon>Flavobacteriia</taxon>
        <taxon>Flavobacteriales</taxon>
        <taxon>Flavobacteriaceae</taxon>
        <taxon>Marixanthomonas</taxon>
    </lineage>
</organism>
<keyword evidence="3" id="KW-1185">Reference proteome</keyword>
<dbReference type="EMBL" id="QEHR01000017">
    <property type="protein sequence ID" value="PVW11999.1"/>
    <property type="molecule type" value="Genomic_DNA"/>
</dbReference>
<dbReference type="RefSeq" id="WP_116695668.1">
    <property type="nucleotide sequence ID" value="NZ_QEHR01000017.1"/>
</dbReference>
<sequence length="572" mass="68680">MKPESKNIDYQNDWAYNDDFTRHIHISEAKRGLNGYYCLGCKKEMQAVKGLKRAHYYRHHAINVDKDTTECVVASRKYRELIARDILQRLKELKVPDVYKFPPKGQDGSPMLLQSSETIKAYKVKSELTFYEDENCNVKFGQNPEIDKRFLLIRPDITFFNEMEEPILLIEFVVSHKIDDEKKLKLKRLGLNTVQIIIPKKPETEIEKALKSRSKVKWVYNESEANTKYIFISETTDNGVRSIDDNQREIFEESYKCRASQIKYLIRTVKRALESQSYKRTEQLFESEISRVKKSTRTEQKRLEEMEARIDKEVRSQFKGQKIPYERQRGELDKAENEFQEYFANLERRYKSKKREIGAKQEAVDNDKRAELEIGWSEETVRERFREDSERLRVEFEKISKEFGQLIQAERRSISELLLEKEELPGEHRKLEREELDRLTRRKNEIKKSIEEEFRLEEEIISKDIEKEERIIGELRDKERALSQKFKQLEDREQKSFREKEARISEEGELSEESIFKRLLEEVKSPTNRLPKRFKFILEAKRVGHDYKDAQRQEKRYKRAREFFNKGTWQKK</sequence>
<evidence type="ECO:0000313" key="2">
    <source>
        <dbReference type="EMBL" id="PVW11999.1"/>
    </source>
</evidence>
<gene>
    <name evidence="2" type="ORF">DDV96_15385</name>
</gene>
<dbReference type="OrthoDB" id="1490774at2"/>